<evidence type="ECO:0000313" key="1">
    <source>
        <dbReference type="EMBL" id="EER02423.1"/>
    </source>
</evidence>
<dbReference type="InParanoid" id="C5LLH0"/>
<dbReference type="RefSeq" id="XP_002769705.1">
    <property type="nucleotide sequence ID" value="XM_002769659.1"/>
</dbReference>
<evidence type="ECO:0000313" key="2">
    <source>
        <dbReference type="Proteomes" id="UP000007800"/>
    </source>
</evidence>
<gene>
    <name evidence="1" type="ORF">Pmar_PMAR008582</name>
</gene>
<sequence length="98" mass="11057">MGLIIARQEAERLDIETSHNKAMEFIQIHHPDYLGNGEVLGLDVGSTSRRDDRTRHASLDTITRGSILTDSDQDPGEGEEANDMFINACRKGRYWLVE</sequence>
<organism evidence="2">
    <name type="scientific">Perkinsus marinus (strain ATCC 50983 / TXsc)</name>
    <dbReference type="NCBI Taxonomy" id="423536"/>
    <lineage>
        <taxon>Eukaryota</taxon>
        <taxon>Sar</taxon>
        <taxon>Alveolata</taxon>
        <taxon>Perkinsozoa</taxon>
        <taxon>Perkinsea</taxon>
        <taxon>Perkinsida</taxon>
        <taxon>Perkinsidae</taxon>
        <taxon>Perkinsus</taxon>
    </lineage>
</organism>
<accession>C5LLH0</accession>
<protein>
    <submittedName>
        <fullName evidence="1">Uncharacterized protein</fullName>
    </submittedName>
</protein>
<dbReference type="EMBL" id="GG683155">
    <property type="protein sequence ID" value="EER02423.1"/>
    <property type="molecule type" value="Genomic_DNA"/>
</dbReference>
<feature type="non-terminal residue" evidence="1">
    <location>
        <position position="98"/>
    </location>
</feature>
<reference evidence="1 2" key="1">
    <citation type="submission" date="2008-07" db="EMBL/GenBank/DDBJ databases">
        <authorList>
            <person name="El-Sayed N."/>
            <person name="Caler E."/>
            <person name="Inman J."/>
            <person name="Amedeo P."/>
            <person name="Hass B."/>
            <person name="Wortman J."/>
        </authorList>
    </citation>
    <scope>NUCLEOTIDE SEQUENCE [LARGE SCALE GENOMIC DNA]</scope>
    <source>
        <strain evidence="2">ATCC 50983 / TXsc</strain>
    </source>
</reference>
<name>C5LLH0_PERM5</name>
<dbReference type="AlphaFoldDB" id="C5LLH0"/>
<dbReference type="Proteomes" id="UP000007800">
    <property type="component" value="Unassembled WGS sequence"/>
</dbReference>
<dbReference type="GeneID" id="9047359"/>
<keyword evidence="2" id="KW-1185">Reference proteome</keyword>
<proteinExistence type="predicted"/>